<evidence type="ECO:0000313" key="2">
    <source>
        <dbReference type="Proteomes" id="UP000739411"/>
    </source>
</evidence>
<dbReference type="PIRSF" id="PIRSF037205">
    <property type="entry name" value="UCP037205"/>
    <property type="match status" value="1"/>
</dbReference>
<gene>
    <name evidence="1" type="ORF">IPJ38_19030</name>
</gene>
<protein>
    <submittedName>
        <fullName evidence="1">DUF2256 domain-containing protein</fullName>
    </submittedName>
</protein>
<dbReference type="PANTHER" id="PTHR37463:SF1">
    <property type="entry name" value="DUF2256 DOMAIN-CONTAINING PROTEIN"/>
    <property type="match status" value="1"/>
</dbReference>
<dbReference type="AlphaFoldDB" id="A0A935K075"/>
<accession>A0A935K075</accession>
<dbReference type="EMBL" id="JADJMS010000047">
    <property type="protein sequence ID" value="MBK7416872.1"/>
    <property type="molecule type" value="Genomic_DNA"/>
</dbReference>
<evidence type="ECO:0000313" key="1">
    <source>
        <dbReference type="EMBL" id="MBK7416872.1"/>
    </source>
</evidence>
<comment type="caution">
    <text evidence="1">The sequence shown here is derived from an EMBL/GenBank/DDBJ whole genome shotgun (WGS) entry which is preliminary data.</text>
</comment>
<dbReference type="Proteomes" id="UP000739411">
    <property type="component" value="Unassembled WGS sequence"/>
</dbReference>
<dbReference type="InterPro" id="IPR017136">
    <property type="entry name" value="UCP037205"/>
</dbReference>
<organism evidence="1 2">
    <name type="scientific">Candidatus Dechloromonas phosphorivorans</name>
    <dbReference type="NCBI Taxonomy" id="2899244"/>
    <lineage>
        <taxon>Bacteria</taxon>
        <taxon>Pseudomonadati</taxon>
        <taxon>Pseudomonadota</taxon>
        <taxon>Betaproteobacteria</taxon>
        <taxon>Rhodocyclales</taxon>
        <taxon>Azonexaceae</taxon>
        <taxon>Dechloromonas</taxon>
    </lineage>
</organism>
<proteinExistence type="predicted"/>
<sequence>MTHLKSQLLSKICICCGRPYFWRKKWAAVWAEVKYCSEHCRRNRQGKS</sequence>
<dbReference type="Pfam" id="PF10013">
    <property type="entry name" value="DUF2256"/>
    <property type="match status" value="1"/>
</dbReference>
<reference evidence="1 2" key="1">
    <citation type="submission" date="2020-10" db="EMBL/GenBank/DDBJ databases">
        <title>Connecting structure to function with the recovery of over 1000 high-quality activated sludge metagenome-assembled genomes encoding full-length rRNA genes using long-read sequencing.</title>
        <authorList>
            <person name="Singleton C.M."/>
            <person name="Petriglieri F."/>
            <person name="Kristensen J.M."/>
            <person name="Kirkegaard R.H."/>
            <person name="Michaelsen T.Y."/>
            <person name="Andersen M.H."/>
            <person name="Karst S.M."/>
            <person name="Dueholm M.S."/>
            <person name="Nielsen P.H."/>
            <person name="Albertsen M."/>
        </authorList>
    </citation>
    <scope>NUCLEOTIDE SEQUENCE [LARGE SCALE GENOMIC DNA]</scope>
    <source>
        <strain evidence="1">EsbW_18-Q3-R4-48_BATAC.463</strain>
    </source>
</reference>
<dbReference type="PANTHER" id="PTHR37463">
    <property type="entry name" value="GSL3115 PROTEIN"/>
    <property type="match status" value="1"/>
</dbReference>
<name>A0A935K075_9RHOO</name>